<dbReference type="SMART" id="SM00028">
    <property type="entry name" value="TPR"/>
    <property type="match status" value="2"/>
</dbReference>
<keyword evidence="1" id="KW-0802">TPR repeat</keyword>
<evidence type="ECO:0000313" key="3">
    <source>
        <dbReference type="EMBL" id="MUL28629.1"/>
    </source>
</evidence>
<proteinExistence type="predicted"/>
<keyword evidence="2" id="KW-0732">Signal</keyword>
<dbReference type="InterPro" id="IPR011990">
    <property type="entry name" value="TPR-like_helical_dom_sf"/>
</dbReference>
<protein>
    <submittedName>
        <fullName evidence="3">Uncharacterized protein</fullName>
    </submittedName>
</protein>
<keyword evidence="4" id="KW-1185">Reference proteome</keyword>
<name>A0A7C9HF23_9BACT</name>
<reference evidence="3 4" key="1">
    <citation type="submission" date="2019-09" db="EMBL/GenBank/DDBJ databases">
        <title>Prevotella A2879 sp. nov., isolated from an abscess of a patient.</title>
        <authorList>
            <person name="Buhl M."/>
            <person name="Oberhettinger P."/>
        </authorList>
    </citation>
    <scope>NUCLEOTIDE SEQUENCE [LARGE SCALE GENOMIC DNA]</scope>
    <source>
        <strain evidence="3 4">A2879</strain>
    </source>
</reference>
<dbReference type="PROSITE" id="PS50005">
    <property type="entry name" value="TPR"/>
    <property type="match status" value="1"/>
</dbReference>
<feature type="repeat" description="TPR" evidence="1">
    <location>
        <begin position="245"/>
        <end position="278"/>
    </location>
</feature>
<dbReference type="InterPro" id="IPR019734">
    <property type="entry name" value="TPR_rpt"/>
</dbReference>
<evidence type="ECO:0000256" key="2">
    <source>
        <dbReference type="SAM" id="SignalP"/>
    </source>
</evidence>
<dbReference type="Proteomes" id="UP000482295">
    <property type="component" value="Unassembled WGS sequence"/>
</dbReference>
<accession>A0A7C9HF23</accession>
<comment type="caution">
    <text evidence="3">The sequence shown here is derived from an EMBL/GenBank/DDBJ whole genome shotgun (WGS) entry which is preliminary data.</text>
</comment>
<feature type="chain" id="PRO_5028976295" evidence="2">
    <location>
        <begin position="21"/>
        <end position="374"/>
    </location>
</feature>
<dbReference type="RefSeq" id="WP_155716498.1">
    <property type="nucleotide sequence ID" value="NZ_VVIQ01000012.1"/>
</dbReference>
<dbReference type="EMBL" id="VVIQ01000012">
    <property type="protein sequence ID" value="MUL28629.1"/>
    <property type="molecule type" value="Genomic_DNA"/>
</dbReference>
<dbReference type="SUPFAM" id="SSF48452">
    <property type="entry name" value="TPR-like"/>
    <property type="match status" value="1"/>
</dbReference>
<organism evidence="3 4">
    <name type="scientific">Prevotella vespertina</name>
    <dbReference type="NCBI Taxonomy" id="2608404"/>
    <lineage>
        <taxon>Bacteria</taxon>
        <taxon>Pseudomonadati</taxon>
        <taxon>Bacteroidota</taxon>
        <taxon>Bacteroidia</taxon>
        <taxon>Bacteroidales</taxon>
        <taxon>Prevotellaceae</taxon>
        <taxon>Prevotella</taxon>
    </lineage>
</organism>
<dbReference type="AlphaFoldDB" id="A0A7C9HF23"/>
<evidence type="ECO:0000256" key="1">
    <source>
        <dbReference type="PROSITE-ProRule" id="PRU00339"/>
    </source>
</evidence>
<dbReference type="Gene3D" id="1.25.40.10">
    <property type="entry name" value="Tetratricopeptide repeat domain"/>
    <property type="match status" value="1"/>
</dbReference>
<feature type="signal peptide" evidence="2">
    <location>
        <begin position="1"/>
        <end position="20"/>
    </location>
</feature>
<gene>
    <name evidence="3" type="ORF">F0475_10045</name>
</gene>
<sequence length="374" mass="43726">MRRLLILFFCALFCIQIVEAQDMHKQAESFNRLARNAFSKIEKQSDRDSITIFKTVVDGVEYSLKCDEFDRMPNRKGKILPEYEEENKKRLAILHPMLIDAGKYFYKKSYLKQEGIDALKLYLETRKSPLVKDNIDESGVAAYYLAYFYLKSRNLKMANEYADIAMQYDESAQASAEIKAQCMHDQMVNAEDSLRYLSVIQRLYRSDPTNETYFSWIMKFYQNPTPRFNLEDFVDDCLENNTNSIVPWILKGEIAMRAERWEEAIDAYRQADEIDPSNIPVAYNIGVCLNSLGMVLRDSVLAKRKKGDNVSDNEFMTVFAQARTYLERVRAKDPRRNKVDWVAPLYLTYTILNDKIKAEELEPLVTKYQKSEND</sequence>
<evidence type="ECO:0000313" key="4">
    <source>
        <dbReference type="Proteomes" id="UP000482295"/>
    </source>
</evidence>